<dbReference type="InterPro" id="IPR006538">
    <property type="entry name" value="CobT"/>
</dbReference>
<feature type="compositionally biased region" description="Acidic residues" evidence="2">
    <location>
        <begin position="215"/>
        <end position="235"/>
    </location>
</feature>
<evidence type="ECO:0000256" key="1">
    <source>
        <dbReference type="NCBIfam" id="TIGR01651"/>
    </source>
</evidence>
<dbReference type="PANTHER" id="PTHR41248">
    <property type="entry name" value="NORD PROTEIN"/>
    <property type="match status" value="1"/>
</dbReference>
<feature type="compositionally biased region" description="Acidic residues" evidence="2">
    <location>
        <begin position="255"/>
        <end position="280"/>
    </location>
</feature>
<dbReference type="InterPro" id="IPR002035">
    <property type="entry name" value="VWF_A"/>
</dbReference>
<dbReference type="EMBL" id="QFPX01000007">
    <property type="protein sequence ID" value="PZQ55061.1"/>
    <property type="molecule type" value="Genomic_DNA"/>
</dbReference>
<evidence type="ECO:0000259" key="3">
    <source>
        <dbReference type="PROSITE" id="PS50234"/>
    </source>
</evidence>
<organism evidence="4 5">
    <name type="scientific">Novosphingobium pentaromativorans</name>
    <dbReference type="NCBI Taxonomy" id="205844"/>
    <lineage>
        <taxon>Bacteria</taxon>
        <taxon>Pseudomonadati</taxon>
        <taxon>Pseudomonadota</taxon>
        <taxon>Alphaproteobacteria</taxon>
        <taxon>Sphingomonadales</taxon>
        <taxon>Sphingomonadaceae</taxon>
        <taxon>Novosphingobium</taxon>
    </lineage>
</organism>
<gene>
    <name evidence="4" type="primary">cobT</name>
    <name evidence="4" type="ORF">DI555_10375</name>
</gene>
<dbReference type="SUPFAM" id="SSF53300">
    <property type="entry name" value="vWA-like"/>
    <property type="match status" value="1"/>
</dbReference>
<dbReference type="PROSITE" id="PS50234">
    <property type="entry name" value="VWFA"/>
    <property type="match status" value="1"/>
</dbReference>
<dbReference type="InterPro" id="IPR025861">
    <property type="entry name" value="CobT_VWA_dom"/>
</dbReference>
<dbReference type="GO" id="GO:0009236">
    <property type="term" value="P:cobalamin biosynthetic process"/>
    <property type="evidence" value="ECO:0007669"/>
    <property type="project" value="UniProtKB-UniRule"/>
</dbReference>
<comment type="caution">
    <text evidence="4">The sequence shown here is derived from an EMBL/GenBank/DDBJ whole genome shotgun (WGS) entry which is preliminary data.</text>
</comment>
<dbReference type="CDD" id="cd01454">
    <property type="entry name" value="vWA_norD_type"/>
    <property type="match status" value="1"/>
</dbReference>
<dbReference type="NCBIfam" id="TIGR01651">
    <property type="entry name" value="CobT"/>
    <property type="match status" value="1"/>
</dbReference>
<name>A0A2W5NNK5_9SPHN</name>
<dbReference type="GO" id="GO:0051116">
    <property type="term" value="F:cobaltochelatase activity"/>
    <property type="evidence" value="ECO:0007669"/>
    <property type="project" value="UniProtKB-UniRule"/>
</dbReference>
<evidence type="ECO:0000256" key="2">
    <source>
        <dbReference type="SAM" id="MobiDB-lite"/>
    </source>
</evidence>
<dbReference type="InterPro" id="IPR036465">
    <property type="entry name" value="vWFA_dom_sf"/>
</dbReference>
<dbReference type="Gene3D" id="3.40.50.410">
    <property type="entry name" value="von Willebrand factor, type A domain"/>
    <property type="match status" value="1"/>
</dbReference>
<protein>
    <recommendedName>
        <fullName evidence="1">Cobaltochelatase subunit CobT</fullName>
        <ecNumber evidence="1">6.6.1.2</ecNumber>
    </recommendedName>
</protein>
<feature type="region of interest" description="Disordered" evidence="2">
    <location>
        <begin position="210"/>
        <end position="292"/>
    </location>
</feature>
<dbReference type="Proteomes" id="UP000249082">
    <property type="component" value="Unassembled WGS sequence"/>
</dbReference>
<evidence type="ECO:0000313" key="4">
    <source>
        <dbReference type="EMBL" id="PZQ55061.1"/>
    </source>
</evidence>
<dbReference type="AlphaFoldDB" id="A0A2W5NNK5"/>
<dbReference type="SMART" id="SM00327">
    <property type="entry name" value="VWA"/>
    <property type="match status" value="1"/>
</dbReference>
<feature type="domain" description="VWFA" evidence="3">
    <location>
        <begin position="398"/>
        <end position="604"/>
    </location>
</feature>
<dbReference type="InterPro" id="IPR051928">
    <property type="entry name" value="NorD/CobT"/>
</dbReference>
<reference evidence="4 5" key="1">
    <citation type="submission" date="2017-08" db="EMBL/GenBank/DDBJ databases">
        <title>Infants hospitalized years apart are colonized by the same room-sourced microbial strains.</title>
        <authorList>
            <person name="Brooks B."/>
            <person name="Olm M.R."/>
            <person name="Firek B.A."/>
            <person name="Baker R."/>
            <person name="Thomas B.C."/>
            <person name="Morowitz M.J."/>
            <person name="Banfield J.F."/>
        </authorList>
    </citation>
    <scope>NUCLEOTIDE SEQUENCE [LARGE SCALE GENOMIC DNA]</scope>
    <source>
        <strain evidence="4">S2_005_002_R2_33</strain>
    </source>
</reference>
<dbReference type="PIRSF" id="PIRSF031715">
    <property type="entry name" value="Cob_chel_CobT"/>
    <property type="match status" value="1"/>
</dbReference>
<accession>A0A2W5NNK5</accession>
<dbReference type="Pfam" id="PF06213">
    <property type="entry name" value="CobT"/>
    <property type="match status" value="1"/>
</dbReference>
<sequence length="604" mass="67304">MSEETPVDRFKLALTGASRAIAHDAEVEVNWTADAPSSTGQTFRVPMPGRSVPRDAAMQARGYADSFALRLRHHDTRLHMRNAPADPSARACYDAVEAVRYEALGANSYDGMRANLDASLEARIASDPISRADSPDGVPIPTALALLLRERLTGQPVPESAQFGVDMVRRWIESKAGDDFEALADSIENQKAFQKLSLDMLMHLEMTQAEQIEQPPEDAEDMDGDEETEEDESGDESGKEEQPTEMAAEPSSGQDEGESEAEGENSDEMEDGEEGQEGEEGMMPVRPNRPWTDIPDSFDYKVFTEAYDEVVVASELCDDEELTRLRAYLDAQLKGLQGVVTRLANRLQRRLMAQQNRSWDFDQEEGLLDAARLARVVVSPGQSLSYKVERDVEFKDTIVTLLLDNSGSMRGRPISIAAISADVLARTLERCGVKVEILGFTTRAWKGGQSRESWLASGRPQHPGRLNDLRHIIYKKADEPWRRARKNLGLMMREGLLKENIDGEALLWAHNRMLARPEDRRIMMVISDGAPVDDSTLSVNSAGYLEAHLRRVIEWIESKSPVQLVAIGIGHDVTRYYRRAVTIMDAEQLGGTMIEQLAGLFEEE</sequence>
<evidence type="ECO:0000313" key="5">
    <source>
        <dbReference type="Proteomes" id="UP000249082"/>
    </source>
</evidence>
<dbReference type="PANTHER" id="PTHR41248:SF1">
    <property type="entry name" value="NORD PROTEIN"/>
    <property type="match status" value="1"/>
</dbReference>
<dbReference type="EC" id="6.6.1.2" evidence="1"/>
<proteinExistence type="predicted"/>
<dbReference type="Pfam" id="PF11775">
    <property type="entry name" value="CobT_C"/>
    <property type="match status" value="1"/>
</dbReference>